<protein>
    <submittedName>
        <fullName evidence="6">Polyamine ABC transporter substrate-binding protein</fullName>
    </submittedName>
</protein>
<comment type="subcellular location">
    <subcellularLocation>
        <location evidence="1">Periplasm</location>
    </subcellularLocation>
</comment>
<evidence type="ECO:0000313" key="6">
    <source>
        <dbReference type="EMBL" id="RJG12315.1"/>
    </source>
</evidence>
<feature type="signal peptide" evidence="5">
    <location>
        <begin position="1"/>
        <end position="18"/>
    </location>
</feature>
<organism evidence="6 7">
    <name type="scientific">Pseudomonas cavernicola</name>
    <dbReference type="NCBI Taxonomy" id="2320866"/>
    <lineage>
        <taxon>Bacteria</taxon>
        <taxon>Pseudomonadati</taxon>
        <taxon>Pseudomonadota</taxon>
        <taxon>Gammaproteobacteria</taxon>
        <taxon>Pseudomonadales</taxon>
        <taxon>Pseudomonadaceae</taxon>
        <taxon>Pseudomonas</taxon>
    </lineage>
</organism>
<dbReference type="SUPFAM" id="SSF53850">
    <property type="entry name" value="Periplasmic binding protein-like II"/>
    <property type="match status" value="1"/>
</dbReference>
<dbReference type="RefSeq" id="WP_119952644.1">
    <property type="nucleotide sequence ID" value="NZ_QYUR01000002.1"/>
</dbReference>
<gene>
    <name evidence="6" type="ORF">D3879_03185</name>
</gene>
<evidence type="ECO:0000256" key="4">
    <source>
        <dbReference type="ARBA" id="ARBA00022764"/>
    </source>
</evidence>
<comment type="caution">
    <text evidence="6">The sequence shown here is derived from an EMBL/GenBank/DDBJ whole genome shotgun (WGS) entry which is preliminary data.</text>
</comment>
<dbReference type="Pfam" id="PF13416">
    <property type="entry name" value="SBP_bac_8"/>
    <property type="match status" value="1"/>
</dbReference>
<dbReference type="Gene3D" id="3.40.190.10">
    <property type="entry name" value="Periplasmic binding protein-like II"/>
    <property type="match status" value="2"/>
</dbReference>
<dbReference type="GO" id="GO:0019808">
    <property type="term" value="F:polyamine binding"/>
    <property type="evidence" value="ECO:0007669"/>
    <property type="project" value="InterPro"/>
</dbReference>
<keyword evidence="3 5" id="KW-0732">Signal</keyword>
<accession>A0A418XIQ6</accession>
<feature type="chain" id="PRO_5019531396" evidence="5">
    <location>
        <begin position="19"/>
        <end position="359"/>
    </location>
</feature>
<dbReference type="Proteomes" id="UP000284021">
    <property type="component" value="Unassembled WGS sequence"/>
</dbReference>
<dbReference type="PANTHER" id="PTHR30222:SF18">
    <property type="entry name" value="BIFUNCTIONAL POLYHYDROXYBUTYRATE SYNTHASE _ ABC TRANSPORTER PERIPLASMIC BINDING PROTEIN-RELATED"/>
    <property type="match status" value="1"/>
</dbReference>
<dbReference type="AlphaFoldDB" id="A0A418XIQ6"/>
<keyword evidence="2" id="KW-0813">Transport</keyword>
<sequence length="359" mass="39517">MRMALWPLLLCCVLPVHAEDKALNLYSWSAYIPEQALKSFKEETGISVKYDIFDSAEALDSKLLTGGSGYDVVFPASSGLARAIKAKAVQPVEQAQLKHYANLDPELLAKLASADPGNRYGVPYTWGTVGLGLNKEAVTKRIPDAPLNSLDLLFKPEYASKLKDCGIAVLDSPQEVISIALNYLGHDPYSTDAAELKQVQQLLTELQPNLRYVGTGRHIDDLAKGEICLALTYNGDAAMAAARASEAKQPFEVLYRIPREGTLIWFDTMAIPVDAPHPQAALAFIDYMLRPEAIAELTNSVFFANANSAATPLVDPAVSGDPDIYPPQEVRARLFSEQLLSLRTQRDRTRIWTSFRSQY</sequence>
<reference evidence="6 7" key="1">
    <citation type="submission" date="2018-09" db="EMBL/GenBank/DDBJ databases">
        <authorList>
            <person name="Zhu H."/>
        </authorList>
    </citation>
    <scope>NUCLEOTIDE SEQUENCE [LARGE SCALE GENOMIC DNA]</scope>
    <source>
        <strain evidence="6 7">K1S02-6</strain>
    </source>
</reference>
<dbReference type="PRINTS" id="PR00909">
    <property type="entry name" value="SPERMDNBNDNG"/>
</dbReference>
<keyword evidence="4" id="KW-0574">Periplasm</keyword>
<dbReference type="InterPro" id="IPR006059">
    <property type="entry name" value="SBP"/>
</dbReference>
<evidence type="ECO:0000256" key="2">
    <source>
        <dbReference type="ARBA" id="ARBA00022448"/>
    </source>
</evidence>
<dbReference type="PANTHER" id="PTHR30222">
    <property type="entry name" value="SPERMIDINE/PUTRESCINE-BINDING PERIPLASMIC PROTEIN"/>
    <property type="match status" value="1"/>
</dbReference>
<dbReference type="OrthoDB" id="9769319at2"/>
<name>A0A418XIQ6_9PSED</name>
<dbReference type="GO" id="GO:0042597">
    <property type="term" value="C:periplasmic space"/>
    <property type="evidence" value="ECO:0007669"/>
    <property type="project" value="UniProtKB-SubCell"/>
</dbReference>
<keyword evidence="7" id="KW-1185">Reference proteome</keyword>
<dbReference type="CDD" id="cd13659">
    <property type="entry name" value="PBP2_PotF"/>
    <property type="match status" value="1"/>
</dbReference>
<dbReference type="InterPro" id="IPR001188">
    <property type="entry name" value="Sperm_putr-bd"/>
</dbReference>
<evidence type="ECO:0000313" key="7">
    <source>
        <dbReference type="Proteomes" id="UP000284021"/>
    </source>
</evidence>
<evidence type="ECO:0000256" key="3">
    <source>
        <dbReference type="ARBA" id="ARBA00022729"/>
    </source>
</evidence>
<evidence type="ECO:0000256" key="1">
    <source>
        <dbReference type="ARBA" id="ARBA00004418"/>
    </source>
</evidence>
<dbReference type="PIRSF" id="PIRSF019574">
    <property type="entry name" value="Periplasmic_polyamine_BP"/>
    <property type="match status" value="1"/>
</dbReference>
<proteinExistence type="predicted"/>
<evidence type="ECO:0000256" key="5">
    <source>
        <dbReference type="SAM" id="SignalP"/>
    </source>
</evidence>
<dbReference type="GO" id="GO:0015846">
    <property type="term" value="P:polyamine transport"/>
    <property type="evidence" value="ECO:0007669"/>
    <property type="project" value="InterPro"/>
</dbReference>
<dbReference type="EMBL" id="QYUR01000002">
    <property type="protein sequence ID" value="RJG12315.1"/>
    <property type="molecule type" value="Genomic_DNA"/>
</dbReference>